<dbReference type="Proteomes" id="UP000011713">
    <property type="component" value="Unassembled WGS sequence"/>
</dbReference>
<protein>
    <submittedName>
        <fullName evidence="1">Uncharacterized protein</fullName>
    </submittedName>
</protein>
<evidence type="ECO:0000313" key="1">
    <source>
        <dbReference type="EnsemblProtists" id="HpaP809459"/>
    </source>
</evidence>
<sequence>MSSTFAEILEERVSLCSRQLCVIADLQEEPIPRSKDLTGGHNVGLTQGLDEMDWTHKIIQYGKTITARRTKVYGDVSGHSWDFDRFGRVLNKNGFSLYIVAGLVAIHLATAMRVKDHEDKNGQSRNSDRVDRMFSCSASGFGWKVSGVIRERAILRRVKIIENHSLTGRV</sequence>
<accession>M4BSM5</accession>
<dbReference type="VEuPathDB" id="FungiDB:HpaG809459"/>
<reference evidence="1" key="2">
    <citation type="submission" date="2015-06" db="UniProtKB">
        <authorList>
            <consortium name="EnsemblProtists"/>
        </authorList>
    </citation>
    <scope>IDENTIFICATION</scope>
    <source>
        <strain evidence="1">Emoy2</strain>
    </source>
</reference>
<dbReference type="EMBL" id="JH598725">
    <property type="status" value="NOT_ANNOTATED_CDS"/>
    <property type="molecule type" value="Genomic_DNA"/>
</dbReference>
<dbReference type="HOGENOM" id="CLU_1573631_0_0_1"/>
<proteinExistence type="predicted"/>
<dbReference type="InParanoid" id="M4BSM5"/>
<organism evidence="1 2">
    <name type="scientific">Hyaloperonospora arabidopsidis (strain Emoy2)</name>
    <name type="common">Downy mildew agent</name>
    <name type="synonym">Peronospora arabidopsidis</name>
    <dbReference type="NCBI Taxonomy" id="559515"/>
    <lineage>
        <taxon>Eukaryota</taxon>
        <taxon>Sar</taxon>
        <taxon>Stramenopiles</taxon>
        <taxon>Oomycota</taxon>
        <taxon>Peronosporomycetes</taxon>
        <taxon>Peronosporales</taxon>
        <taxon>Peronosporaceae</taxon>
        <taxon>Hyaloperonospora</taxon>
    </lineage>
</organism>
<reference evidence="2" key="1">
    <citation type="journal article" date="2010" name="Science">
        <title>Signatures of adaptation to obligate biotrophy in the Hyaloperonospora arabidopsidis genome.</title>
        <authorList>
            <person name="Baxter L."/>
            <person name="Tripathy S."/>
            <person name="Ishaque N."/>
            <person name="Boot N."/>
            <person name="Cabral A."/>
            <person name="Kemen E."/>
            <person name="Thines M."/>
            <person name="Ah-Fong A."/>
            <person name="Anderson R."/>
            <person name="Badejoko W."/>
            <person name="Bittner-Eddy P."/>
            <person name="Boore J.L."/>
            <person name="Chibucos M.C."/>
            <person name="Coates M."/>
            <person name="Dehal P."/>
            <person name="Delehaunty K."/>
            <person name="Dong S."/>
            <person name="Downton P."/>
            <person name="Dumas B."/>
            <person name="Fabro G."/>
            <person name="Fronick C."/>
            <person name="Fuerstenberg S.I."/>
            <person name="Fulton L."/>
            <person name="Gaulin E."/>
            <person name="Govers F."/>
            <person name="Hughes L."/>
            <person name="Humphray S."/>
            <person name="Jiang R.H."/>
            <person name="Judelson H."/>
            <person name="Kamoun S."/>
            <person name="Kyung K."/>
            <person name="Meijer H."/>
            <person name="Minx P."/>
            <person name="Morris P."/>
            <person name="Nelson J."/>
            <person name="Phuntumart V."/>
            <person name="Qutob D."/>
            <person name="Rehmany A."/>
            <person name="Rougon-Cardoso A."/>
            <person name="Ryden P."/>
            <person name="Torto-Alalibo T."/>
            <person name="Studholme D."/>
            <person name="Wang Y."/>
            <person name="Win J."/>
            <person name="Wood J."/>
            <person name="Clifton S.W."/>
            <person name="Rogers J."/>
            <person name="Van den Ackerveken G."/>
            <person name="Jones J.D."/>
            <person name="McDowell J.M."/>
            <person name="Beynon J."/>
            <person name="Tyler B.M."/>
        </authorList>
    </citation>
    <scope>NUCLEOTIDE SEQUENCE [LARGE SCALE GENOMIC DNA]</scope>
    <source>
        <strain evidence="2">Emoy2</strain>
    </source>
</reference>
<dbReference type="AlphaFoldDB" id="M4BSM5"/>
<dbReference type="EnsemblProtists" id="HpaT809459">
    <property type="protein sequence ID" value="HpaP809459"/>
    <property type="gene ID" value="HpaG809459"/>
</dbReference>
<evidence type="ECO:0000313" key="2">
    <source>
        <dbReference type="Proteomes" id="UP000011713"/>
    </source>
</evidence>
<keyword evidence="2" id="KW-1185">Reference proteome</keyword>
<name>M4BSM5_HYAAE</name>